<keyword evidence="4" id="KW-1185">Reference proteome</keyword>
<dbReference type="PANTHER" id="PTHR43031:SF1">
    <property type="entry name" value="PYRIDINE NUCLEOTIDE-DISULPHIDE OXIDOREDUCTASE"/>
    <property type="match status" value="1"/>
</dbReference>
<sequence>MKGLFLLVLITFVFISASVIAADVPEVTQQQVLSLKAAEKAPKFIILDVRTPQEYAEQHIDGAINVSHTDIENNLSMLSQYKDTMVIVHCRSGKRADIAENILLKNGFNQIKHLAGDMNGWVAAGLPTIKQ</sequence>
<dbReference type="GO" id="GO:0016740">
    <property type="term" value="F:transferase activity"/>
    <property type="evidence" value="ECO:0007669"/>
    <property type="project" value="UniProtKB-KW"/>
</dbReference>
<proteinExistence type="predicted"/>
<dbReference type="Gene3D" id="3.40.250.10">
    <property type="entry name" value="Rhodanese-like domain"/>
    <property type="match status" value="1"/>
</dbReference>
<dbReference type="RefSeq" id="WP_184424467.1">
    <property type="nucleotide sequence ID" value="NZ_AP027362.1"/>
</dbReference>
<dbReference type="EMBL" id="JACHHU010000018">
    <property type="protein sequence ID" value="MBB6543686.1"/>
    <property type="molecule type" value="Genomic_DNA"/>
</dbReference>
<dbReference type="PROSITE" id="PS50206">
    <property type="entry name" value="RHODANESE_3"/>
    <property type="match status" value="1"/>
</dbReference>
<name>A0A7X0NHR1_9GAMM</name>
<dbReference type="InterPro" id="IPR036873">
    <property type="entry name" value="Rhodanese-like_dom_sf"/>
</dbReference>
<feature type="domain" description="Rhodanese" evidence="2">
    <location>
        <begin position="40"/>
        <end position="130"/>
    </location>
</feature>
<feature type="chain" id="PRO_5030593873" evidence="1">
    <location>
        <begin position="22"/>
        <end position="131"/>
    </location>
</feature>
<evidence type="ECO:0000313" key="3">
    <source>
        <dbReference type="EMBL" id="MBB6543686.1"/>
    </source>
</evidence>
<comment type="caution">
    <text evidence="3">The sequence shown here is derived from an EMBL/GenBank/DDBJ whole genome shotgun (WGS) entry which is preliminary data.</text>
</comment>
<dbReference type="InterPro" id="IPR001763">
    <property type="entry name" value="Rhodanese-like_dom"/>
</dbReference>
<evidence type="ECO:0000256" key="1">
    <source>
        <dbReference type="SAM" id="SignalP"/>
    </source>
</evidence>
<evidence type="ECO:0000313" key="4">
    <source>
        <dbReference type="Proteomes" id="UP000537141"/>
    </source>
</evidence>
<dbReference type="SUPFAM" id="SSF52821">
    <property type="entry name" value="Rhodanese/Cell cycle control phosphatase"/>
    <property type="match status" value="1"/>
</dbReference>
<dbReference type="Proteomes" id="UP000537141">
    <property type="component" value="Unassembled WGS sequence"/>
</dbReference>
<dbReference type="AlphaFoldDB" id="A0A7X0NHR1"/>
<dbReference type="PANTHER" id="PTHR43031">
    <property type="entry name" value="FAD-DEPENDENT OXIDOREDUCTASE"/>
    <property type="match status" value="1"/>
</dbReference>
<feature type="signal peptide" evidence="1">
    <location>
        <begin position="1"/>
        <end position="21"/>
    </location>
</feature>
<keyword evidence="3" id="KW-0808">Transferase</keyword>
<dbReference type="InterPro" id="IPR050229">
    <property type="entry name" value="GlpE_sulfurtransferase"/>
</dbReference>
<dbReference type="SMART" id="SM00450">
    <property type="entry name" value="RHOD"/>
    <property type="match status" value="1"/>
</dbReference>
<accession>A0A7X0NHR1</accession>
<reference evidence="3 4" key="1">
    <citation type="submission" date="2020-08" db="EMBL/GenBank/DDBJ databases">
        <title>Genomic Encyclopedia of Type Strains, Phase IV (KMG-IV): sequencing the most valuable type-strain genomes for metagenomic binning, comparative biology and taxonomic classification.</title>
        <authorList>
            <person name="Goeker M."/>
        </authorList>
    </citation>
    <scope>NUCLEOTIDE SEQUENCE [LARGE SCALE GENOMIC DNA]</scope>
    <source>
        <strain evidence="3 4">DSM 26287</strain>
    </source>
</reference>
<keyword evidence="1" id="KW-0732">Signal</keyword>
<evidence type="ECO:0000259" key="2">
    <source>
        <dbReference type="PROSITE" id="PS50206"/>
    </source>
</evidence>
<gene>
    <name evidence="3" type="ORF">HNQ55_002207</name>
</gene>
<protein>
    <submittedName>
        <fullName evidence="3">Rhodanese-related sulfurtransferase</fullName>
    </submittedName>
</protein>
<dbReference type="CDD" id="cd00158">
    <property type="entry name" value="RHOD"/>
    <property type="match status" value="1"/>
</dbReference>
<dbReference type="Pfam" id="PF00581">
    <property type="entry name" value="Rhodanese"/>
    <property type="match status" value="1"/>
</dbReference>
<organism evidence="3 4">
    <name type="scientific">Thalassotalea piscium</name>
    <dbReference type="NCBI Taxonomy" id="1230533"/>
    <lineage>
        <taxon>Bacteria</taxon>
        <taxon>Pseudomonadati</taxon>
        <taxon>Pseudomonadota</taxon>
        <taxon>Gammaproteobacteria</taxon>
        <taxon>Alteromonadales</taxon>
        <taxon>Colwelliaceae</taxon>
        <taxon>Thalassotalea</taxon>
    </lineage>
</organism>